<name>A0AAD7TM55_9APHY</name>
<evidence type="ECO:0000313" key="2">
    <source>
        <dbReference type="EMBL" id="KAJ8463209.1"/>
    </source>
</evidence>
<sequence length="116" mass="12229">MMILLIMMIGCAVWTGRVGRVGDARVKLKCKGKLLPSEEGLLLVDDPGSDVQMRRDADIYNLQSAGGNSPAQPMCLFLRTAGCCLLPAGASLARSLPALKWPAHALGHASAARQGT</sequence>
<keyword evidence="1" id="KW-0732">Signal</keyword>
<dbReference type="AlphaFoldDB" id="A0AAD7TM55"/>
<feature type="signal peptide" evidence="1">
    <location>
        <begin position="1"/>
        <end position="19"/>
    </location>
</feature>
<dbReference type="EMBL" id="JAPEVG010000409">
    <property type="protein sequence ID" value="KAJ8463209.1"/>
    <property type="molecule type" value="Genomic_DNA"/>
</dbReference>
<protein>
    <submittedName>
        <fullName evidence="2">Uncharacterized protein</fullName>
    </submittedName>
</protein>
<gene>
    <name evidence="2" type="ORF">ONZ51_g10403</name>
</gene>
<evidence type="ECO:0000313" key="3">
    <source>
        <dbReference type="Proteomes" id="UP001215151"/>
    </source>
</evidence>
<feature type="chain" id="PRO_5041938346" evidence="1">
    <location>
        <begin position="20"/>
        <end position="116"/>
    </location>
</feature>
<proteinExistence type="predicted"/>
<evidence type="ECO:0000256" key="1">
    <source>
        <dbReference type="SAM" id="SignalP"/>
    </source>
</evidence>
<keyword evidence="3" id="KW-1185">Reference proteome</keyword>
<reference evidence="2" key="1">
    <citation type="submission" date="2022-11" db="EMBL/GenBank/DDBJ databases">
        <title>Genome Sequence of Cubamyces cubensis.</title>
        <authorList>
            <person name="Buettner E."/>
        </authorList>
    </citation>
    <scope>NUCLEOTIDE SEQUENCE</scope>
    <source>
        <strain evidence="2">MPL-01</strain>
    </source>
</reference>
<accession>A0AAD7TM55</accession>
<dbReference type="Proteomes" id="UP001215151">
    <property type="component" value="Unassembled WGS sequence"/>
</dbReference>
<organism evidence="2 3">
    <name type="scientific">Trametes cubensis</name>
    <dbReference type="NCBI Taxonomy" id="1111947"/>
    <lineage>
        <taxon>Eukaryota</taxon>
        <taxon>Fungi</taxon>
        <taxon>Dikarya</taxon>
        <taxon>Basidiomycota</taxon>
        <taxon>Agaricomycotina</taxon>
        <taxon>Agaricomycetes</taxon>
        <taxon>Polyporales</taxon>
        <taxon>Polyporaceae</taxon>
        <taxon>Trametes</taxon>
    </lineage>
</organism>
<comment type="caution">
    <text evidence="2">The sequence shown here is derived from an EMBL/GenBank/DDBJ whole genome shotgun (WGS) entry which is preliminary data.</text>
</comment>